<keyword evidence="5" id="KW-0238">DNA-binding</keyword>
<dbReference type="InterPro" id="IPR001138">
    <property type="entry name" value="Zn2Cys6_DnaBD"/>
</dbReference>
<evidence type="ECO:0000256" key="7">
    <source>
        <dbReference type="ARBA" id="ARBA00023242"/>
    </source>
</evidence>
<evidence type="ECO:0000256" key="6">
    <source>
        <dbReference type="ARBA" id="ARBA00023163"/>
    </source>
</evidence>
<dbReference type="Gene3D" id="4.10.240.10">
    <property type="entry name" value="Zn(2)-C6 fungal-type DNA-binding domain"/>
    <property type="match status" value="1"/>
</dbReference>
<evidence type="ECO:0000313" key="10">
    <source>
        <dbReference type="Proteomes" id="UP000800093"/>
    </source>
</evidence>
<keyword evidence="10" id="KW-1185">Reference proteome</keyword>
<proteinExistence type="predicted"/>
<dbReference type="SUPFAM" id="SSF57701">
    <property type="entry name" value="Zn2/Cys6 DNA-binding domain"/>
    <property type="match status" value="1"/>
</dbReference>
<keyword evidence="3" id="KW-0862">Zinc</keyword>
<dbReference type="InterPro" id="IPR052202">
    <property type="entry name" value="Yeast_MetPath_Reg"/>
</dbReference>
<dbReference type="PANTHER" id="PTHR47782">
    <property type="entry name" value="ZN(II)2CYS6 TRANSCRIPTION FACTOR (EUROFUNG)-RELATED"/>
    <property type="match status" value="1"/>
</dbReference>
<dbReference type="EMBL" id="ML986580">
    <property type="protein sequence ID" value="KAF2269995.1"/>
    <property type="molecule type" value="Genomic_DNA"/>
</dbReference>
<dbReference type="CDD" id="cd12148">
    <property type="entry name" value="fungal_TF_MHR"/>
    <property type="match status" value="1"/>
</dbReference>
<accession>A0A9P4TR48</accession>
<comment type="caution">
    <text evidence="9">The sequence shown here is derived from an EMBL/GenBank/DDBJ whole genome shotgun (WGS) entry which is preliminary data.</text>
</comment>
<dbReference type="Proteomes" id="UP000800093">
    <property type="component" value="Unassembled WGS sequence"/>
</dbReference>
<dbReference type="PROSITE" id="PS00463">
    <property type="entry name" value="ZN2_CY6_FUNGAL_1"/>
    <property type="match status" value="1"/>
</dbReference>
<gene>
    <name evidence="9" type="ORF">CC78DRAFT_188469</name>
</gene>
<dbReference type="GO" id="GO:0005634">
    <property type="term" value="C:nucleus"/>
    <property type="evidence" value="ECO:0007669"/>
    <property type="project" value="UniProtKB-SubCell"/>
</dbReference>
<comment type="subcellular location">
    <subcellularLocation>
        <location evidence="1">Nucleus</location>
    </subcellularLocation>
</comment>
<keyword evidence="4" id="KW-0805">Transcription regulation</keyword>
<name>A0A9P4TR48_9PLEO</name>
<dbReference type="GO" id="GO:0008270">
    <property type="term" value="F:zinc ion binding"/>
    <property type="evidence" value="ECO:0007669"/>
    <property type="project" value="InterPro"/>
</dbReference>
<evidence type="ECO:0000256" key="4">
    <source>
        <dbReference type="ARBA" id="ARBA00023015"/>
    </source>
</evidence>
<evidence type="ECO:0000256" key="3">
    <source>
        <dbReference type="ARBA" id="ARBA00022833"/>
    </source>
</evidence>
<dbReference type="GO" id="GO:0045944">
    <property type="term" value="P:positive regulation of transcription by RNA polymerase II"/>
    <property type="evidence" value="ECO:0007669"/>
    <property type="project" value="TreeGrafter"/>
</dbReference>
<evidence type="ECO:0000256" key="1">
    <source>
        <dbReference type="ARBA" id="ARBA00004123"/>
    </source>
</evidence>
<reference evidence="10" key="1">
    <citation type="journal article" date="2020" name="Stud. Mycol.">
        <title>101 Dothideomycetes genomes: A test case for predicting lifestyles and emergence of pathogens.</title>
        <authorList>
            <person name="Haridas S."/>
            <person name="Albert R."/>
            <person name="Binder M."/>
            <person name="Bloem J."/>
            <person name="LaButti K."/>
            <person name="Salamov A."/>
            <person name="Andreopoulos B."/>
            <person name="Baker S."/>
            <person name="Barry K."/>
            <person name="Bills G."/>
            <person name="Bluhm B."/>
            <person name="Cannon C."/>
            <person name="Castanera R."/>
            <person name="Culley D."/>
            <person name="Daum C."/>
            <person name="Ezra D."/>
            <person name="Gonzalez J."/>
            <person name="Henrissat B."/>
            <person name="Kuo A."/>
            <person name="Liang C."/>
            <person name="Lipzen A."/>
            <person name="Lutzoni F."/>
            <person name="Magnuson J."/>
            <person name="Mondo S."/>
            <person name="Nolan M."/>
            <person name="Ohm R."/>
            <person name="Pangilinan J."/>
            <person name="Park H.-J."/>
            <person name="Ramirez L."/>
            <person name="Alfaro M."/>
            <person name="Sun H."/>
            <person name="Tritt A."/>
            <person name="Yoshinaga Y."/>
            <person name="Zwiers L.-H."/>
            <person name="Turgeon B."/>
            <person name="Goodwin S."/>
            <person name="Spatafora J."/>
            <person name="Crous P."/>
            <person name="Grigoriev I."/>
        </authorList>
    </citation>
    <scope>NUCLEOTIDE SEQUENCE [LARGE SCALE GENOMIC DNA]</scope>
    <source>
        <strain evidence="10">CBS 304.66</strain>
    </source>
</reference>
<evidence type="ECO:0000313" key="9">
    <source>
        <dbReference type="EMBL" id="KAF2269995.1"/>
    </source>
</evidence>
<dbReference type="OrthoDB" id="25921at2759"/>
<dbReference type="PROSITE" id="PS50048">
    <property type="entry name" value="ZN2_CY6_FUNGAL_2"/>
    <property type="match status" value="1"/>
</dbReference>
<organism evidence="9 10">
    <name type="scientific">Lojkania enalia</name>
    <dbReference type="NCBI Taxonomy" id="147567"/>
    <lineage>
        <taxon>Eukaryota</taxon>
        <taxon>Fungi</taxon>
        <taxon>Dikarya</taxon>
        <taxon>Ascomycota</taxon>
        <taxon>Pezizomycotina</taxon>
        <taxon>Dothideomycetes</taxon>
        <taxon>Pleosporomycetidae</taxon>
        <taxon>Pleosporales</taxon>
        <taxon>Pleosporales incertae sedis</taxon>
        <taxon>Lojkania</taxon>
    </lineage>
</organism>
<dbReference type="GO" id="GO:0000981">
    <property type="term" value="F:DNA-binding transcription factor activity, RNA polymerase II-specific"/>
    <property type="evidence" value="ECO:0007669"/>
    <property type="project" value="InterPro"/>
</dbReference>
<protein>
    <recommendedName>
        <fullName evidence="8">Zn(2)-C6 fungal-type domain-containing protein</fullName>
    </recommendedName>
</protein>
<evidence type="ECO:0000256" key="2">
    <source>
        <dbReference type="ARBA" id="ARBA00022723"/>
    </source>
</evidence>
<sequence length="505" mass="56909">MASSSAPTDIDLDALIQSLPACKRCRDCRRGCDTLLPKCRQCTKAGVDCIFYDHGRNELFPRSYISELVDHVRRLSAHNNPSPANTSETIHETSMSTATIGVDEVAEQTAERSHYDHHFALAGGEYRYLGAESCLVKSPRLQPARTSQSPDCDEEDKRAVFSEPAIGTHELVELYLKTLQPLYPILDPSLRFLTQQIPEDLEPPEVFSLNMIYSIACHFYPGTIPSYRPSGKLSFAQARFFRYRELGEGFFEKAMEHLEASTVDPSISTLRAVLLLAIHSLFEPKLGNVGQQVALATRLALSLEKQELDTKDRMTIRDMHSTIFSIENELASALDRPATFPEPEWSLTFDPDYPADYLCSLYRLQHRFRKGDESVKRHLPRLDDLGKLPPILRTTLHQTHLLINPCWGSAWHVLEAVVSLGSIHTFLTPHWVFRAGTVLVQNLPSIFEGNLLRLYSNALVVLNLSAGKWPSSASLAASLGDLMTQMKMRWRPIWENRCTEGDVTI</sequence>
<dbReference type="GO" id="GO:0043565">
    <property type="term" value="F:sequence-specific DNA binding"/>
    <property type="evidence" value="ECO:0007669"/>
    <property type="project" value="TreeGrafter"/>
</dbReference>
<feature type="domain" description="Zn(2)-C6 fungal-type" evidence="8">
    <location>
        <begin position="21"/>
        <end position="51"/>
    </location>
</feature>
<keyword evidence="6" id="KW-0804">Transcription</keyword>
<dbReference type="AlphaFoldDB" id="A0A9P4TR48"/>
<evidence type="ECO:0000256" key="5">
    <source>
        <dbReference type="ARBA" id="ARBA00023125"/>
    </source>
</evidence>
<evidence type="ECO:0000259" key="8">
    <source>
        <dbReference type="PROSITE" id="PS50048"/>
    </source>
</evidence>
<dbReference type="InterPro" id="IPR036864">
    <property type="entry name" value="Zn2-C6_fun-type_DNA-bd_sf"/>
</dbReference>
<keyword evidence="2" id="KW-0479">Metal-binding</keyword>
<dbReference type="PANTHER" id="PTHR47782:SF12">
    <property type="entry name" value="ZN(II)2CYS6 TRANSCRIPTION FACTOR (EUROFUNG)"/>
    <property type="match status" value="1"/>
</dbReference>
<keyword evidence="7" id="KW-0539">Nucleus</keyword>
<dbReference type="CDD" id="cd00067">
    <property type="entry name" value="GAL4"/>
    <property type="match status" value="1"/>
</dbReference>